<dbReference type="Pfam" id="PF00151">
    <property type="entry name" value="Lipase"/>
    <property type="match status" value="1"/>
</dbReference>
<dbReference type="InterPro" id="IPR013818">
    <property type="entry name" value="Lipase"/>
</dbReference>
<evidence type="ECO:0000256" key="1">
    <source>
        <dbReference type="ARBA" id="ARBA00004613"/>
    </source>
</evidence>
<dbReference type="PANTHER" id="PTHR11610">
    <property type="entry name" value="LIPASE"/>
    <property type="match status" value="1"/>
</dbReference>
<dbReference type="Proteomes" id="UP001162164">
    <property type="component" value="Unassembled WGS sequence"/>
</dbReference>
<feature type="domain" description="Lipase" evidence="5">
    <location>
        <begin position="58"/>
        <end position="332"/>
    </location>
</feature>
<dbReference type="EMBL" id="JAPWTJ010000716">
    <property type="protein sequence ID" value="KAJ8976171.1"/>
    <property type="molecule type" value="Genomic_DNA"/>
</dbReference>
<sequence>MIIIRIINNSYKGMTKTFIQYFSFKGYMPSALKAGKKPETVSDLYNTSSCIPKPYRCPHKQIEFYLYTRRTQQNPELLDTTKEESLYNSQFNRANPTKIVIHGFGGGRMYAPSTDMRDAYFHRGNYNIIIADYGTLVKEPCLKHVSFQQMEWAPRFCAKCIAQLIRYLTQHPRGVRADDLHLIGYSVGAHIGGLVSNYLDPIKDGKLGRITGLDPTIVFYMGQNRSKDLDPSDAHFVDVMHTGAGILGQWGPSGHADFYINGGSSQPGCASDTIFKTLACDHTKVTPYFIESIVTRRGFWAYPCPSLVSFLIGWCNPDDSQYVLMGEHVSQQARGVYYVKTNPDPPYALGPPEHLKRKALQILKRRLATT</sequence>
<organism evidence="6 7">
    <name type="scientific">Molorchus minor</name>
    <dbReference type="NCBI Taxonomy" id="1323400"/>
    <lineage>
        <taxon>Eukaryota</taxon>
        <taxon>Metazoa</taxon>
        <taxon>Ecdysozoa</taxon>
        <taxon>Arthropoda</taxon>
        <taxon>Hexapoda</taxon>
        <taxon>Insecta</taxon>
        <taxon>Pterygota</taxon>
        <taxon>Neoptera</taxon>
        <taxon>Endopterygota</taxon>
        <taxon>Coleoptera</taxon>
        <taxon>Polyphaga</taxon>
        <taxon>Cucujiformia</taxon>
        <taxon>Chrysomeloidea</taxon>
        <taxon>Cerambycidae</taxon>
        <taxon>Lamiinae</taxon>
        <taxon>Monochamini</taxon>
        <taxon>Molorchus</taxon>
    </lineage>
</organism>
<reference evidence="6" key="1">
    <citation type="journal article" date="2023" name="Insect Mol. Biol.">
        <title>Genome sequencing provides insights into the evolution of gene families encoding plant cell wall-degrading enzymes in longhorned beetles.</title>
        <authorList>
            <person name="Shin N.R."/>
            <person name="Okamura Y."/>
            <person name="Kirsch R."/>
            <person name="Pauchet Y."/>
        </authorList>
    </citation>
    <scope>NUCLEOTIDE SEQUENCE</scope>
    <source>
        <strain evidence="6">MMC_N1</strain>
    </source>
</reference>
<evidence type="ECO:0000256" key="2">
    <source>
        <dbReference type="ARBA" id="ARBA00010701"/>
    </source>
</evidence>
<evidence type="ECO:0000259" key="5">
    <source>
        <dbReference type="Pfam" id="PF00151"/>
    </source>
</evidence>
<keyword evidence="3" id="KW-0964">Secreted</keyword>
<evidence type="ECO:0000256" key="4">
    <source>
        <dbReference type="RuleBase" id="RU004262"/>
    </source>
</evidence>
<comment type="subcellular location">
    <subcellularLocation>
        <location evidence="1">Secreted</location>
    </subcellularLocation>
</comment>
<dbReference type="InterPro" id="IPR033906">
    <property type="entry name" value="Lipase_N"/>
</dbReference>
<evidence type="ECO:0000313" key="7">
    <source>
        <dbReference type="Proteomes" id="UP001162164"/>
    </source>
</evidence>
<dbReference type="InterPro" id="IPR000734">
    <property type="entry name" value="TAG_lipase"/>
</dbReference>
<dbReference type="Gene3D" id="3.40.50.1820">
    <property type="entry name" value="alpha/beta hydrolase"/>
    <property type="match status" value="1"/>
</dbReference>
<dbReference type="PRINTS" id="PR00821">
    <property type="entry name" value="TAGLIPASE"/>
</dbReference>
<accession>A0ABQ9JD94</accession>
<name>A0ABQ9JD94_9CUCU</name>
<dbReference type="InterPro" id="IPR029058">
    <property type="entry name" value="AB_hydrolase_fold"/>
</dbReference>
<proteinExistence type="inferred from homology"/>
<protein>
    <recommendedName>
        <fullName evidence="5">Lipase domain-containing protein</fullName>
    </recommendedName>
</protein>
<comment type="caution">
    <text evidence="6">The sequence shown here is derived from an EMBL/GenBank/DDBJ whole genome shotgun (WGS) entry which is preliminary data.</text>
</comment>
<dbReference type="CDD" id="cd00707">
    <property type="entry name" value="Pancreat_lipase_like"/>
    <property type="match status" value="1"/>
</dbReference>
<keyword evidence="7" id="KW-1185">Reference proteome</keyword>
<gene>
    <name evidence="6" type="ORF">NQ317_002059</name>
</gene>
<evidence type="ECO:0000256" key="3">
    <source>
        <dbReference type="ARBA" id="ARBA00022525"/>
    </source>
</evidence>
<evidence type="ECO:0000313" key="6">
    <source>
        <dbReference type="EMBL" id="KAJ8976171.1"/>
    </source>
</evidence>
<dbReference type="SUPFAM" id="SSF53474">
    <property type="entry name" value="alpha/beta-Hydrolases"/>
    <property type="match status" value="1"/>
</dbReference>
<comment type="similarity">
    <text evidence="2 4">Belongs to the AB hydrolase superfamily. Lipase family.</text>
</comment>
<dbReference type="PANTHER" id="PTHR11610:SF174">
    <property type="entry name" value="MIP30168P"/>
    <property type="match status" value="1"/>
</dbReference>